<dbReference type="PRINTS" id="PR00039">
    <property type="entry name" value="HTHLYSR"/>
</dbReference>
<evidence type="ECO:0000256" key="4">
    <source>
        <dbReference type="ARBA" id="ARBA00023163"/>
    </source>
</evidence>
<dbReference type="CDD" id="cd05466">
    <property type="entry name" value="PBP2_LTTR_substrate"/>
    <property type="match status" value="1"/>
</dbReference>
<dbReference type="EMBL" id="FOIL01000054">
    <property type="protein sequence ID" value="SET85356.1"/>
    <property type="molecule type" value="Genomic_DNA"/>
</dbReference>
<evidence type="ECO:0000256" key="1">
    <source>
        <dbReference type="ARBA" id="ARBA00009437"/>
    </source>
</evidence>
<keyword evidence="2" id="KW-0805">Transcription regulation</keyword>
<dbReference type="GO" id="GO:0000976">
    <property type="term" value="F:transcription cis-regulatory region binding"/>
    <property type="evidence" value="ECO:0007669"/>
    <property type="project" value="TreeGrafter"/>
</dbReference>
<comment type="similarity">
    <text evidence="1">Belongs to the LysR transcriptional regulatory family.</text>
</comment>
<dbReference type="InterPro" id="IPR036388">
    <property type="entry name" value="WH-like_DNA-bd_sf"/>
</dbReference>
<dbReference type="PANTHER" id="PTHR30126">
    <property type="entry name" value="HTH-TYPE TRANSCRIPTIONAL REGULATOR"/>
    <property type="match status" value="1"/>
</dbReference>
<dbReference type="SUPFAM" id="SSF53850">
    <property type="entry name" value="Periplasmic binding protein-like II"/>
    <property type="match status" value="1"/>
</dbReference>
<dbReference type="STRING" id="1526.SAMN02910262_01023"/>
<dbReference type="PROSITE" id="PS50931">
    <property type="entry name" value="HTH_LYSR"/>
    <property type="match status" value="1"/>
</dbReference>
<feature type="domain" description="HTH lysR-type" evidence="5">
    <location>
        <begin position="1"/>
        <end position="56"/>
    </location>
</feature>
<dbReference type="OrthoDB" id="9803735at2"/>
<evidence type="ECO:0000313" key="6">
    <source>
        <dbReference type="EMBL" id="SET85356.1"/>
    </source>
</evidence>
<dbReference type="Gene3D" id="3.40.190.290">
    <property type="match status" value="1"/>
</dbReference>
<dbReference type="InterPro" id="IPR000847">
    <property type="entry name" value="LysR_HTH_N"/>
</dbReference>
<evidence type="ECO:0000259" key="5">
    <source>
        <dbReference type="PROSITE" id="PS50931"/>
    </source>
</evidence>
<dbReference type="Proteomes" id="UP000199820">
    <property type="component" value="Unassembled WGS sequence"/>
</dbReference>
<dbReference type="SUPFAM" id="SSF46785">
    <property type="entry name" value="Winged helix' DNA-binding domain"/>
    <property type="match status" value="1"/>
</dbReference>
<dbReference type="PANTHER" id="PTHR30126:SF40">
    <property type="entry name" value="HTH-TYPE TRANSCRIPTIONAL REGULATOR GLTR"/>
    <property type="match status" value="1"/>
</dbReference>
<keyword evidence="7" id="KW-1185">Reference proteome</keyword>
<dbReference type="Pfam" id="PF00126">
    <property type="entry name" value="HTH_1"/>
    <property type="match status" value="1"/>
</dbReference>
<proteinExistence type="inferred from homology"/>
<dbReference type="GO" id="GO:0003700">
    <property type="term" value="F:DNA-binding transcription factor activity"/>
    <property type="evidence" value="ECO:0007669"/>
    <property type="project" value="InterPro"/>
</dbReference>
<dbReference type="Gene3D" id="1.10.10.10">
    <property type="entry name" value="Winged helix-like DNA-binding domain superfamily/Winged helix DNA-binding domain"/>
    <property type="match status" value="1"/>
</dbReference>
<name>A0A1I0HQ17_9FIRM</name>
<dbReference type="eggNOG" id="COG0583">
    <property type="taxonomic scope" value="Bacteria"/>
</dbReference>
<dbReference type="RefSeq" id="WP_074650252.1">
    <property type="nucleotide sequence ID" value="NZ_FOIL01000054.1"/>
</dbReference>
<evidence type="ECO:0000256" key="2">
    <source>
        <dbReference type="ARBA" id="ARBA00023015"/>
    </source>
</evidence>
<protein>
    <submittedName>
        <fullName evidence="6">DNA-binding transcriptional regulator, LysR family</fullName>
    </submittedName>
</protein>
<dbReference type="InterPro" id="IPR036390">
    <property type="entry name" value="WH_DNA-bd_sf"/>
</dbReference>
<keyword evidence="3 6" id="KW-0238">DNA-binding</keyword>
<keyword evidence="4" id="KW-0804">Transcription</keyword>
<accession>A0A1I0HQ17</accession>
<evidence type="ECO:0000256" key="3">
    <source>
        <dbReference type="ARBA" id="ARBA00023125"/>
    </source>
</evidence>
<dbReference type="AlphaFoldDB" id="A0A1I0HQ17"/>
<gene>
    <name evidence="6" type="ORF">SAMN04487771_10546</name>
</gene>
<reference evidence="7" key="1">
    <citation type="submission" date="2016-10" db="EMBL/GenBank/DDBJ databases">
        <authorList>
            <person name="Varghese N."/>
            <person name="Submissions S."/>
        </authorList>
    </citation>
    <scope>NUCLEOTIDE SEQUENCE [LARGE SCALE GENOMIC DNA]</scope>
    <source>
        <strain evidence="7">KH1P1</strain>
    </source>
</reference>
<dbReference type="InterPro" id="IPR005119">
    <property type="entry name" value="LysR_subst-bd"/>
</dbReference>
<sequence>MTTNQQMFLYAVEEMNFTRAAEKAFVTQQCLSDHIRRLEKSYDVKLFDRTPHLKLTQAGEILYASLVEIQKIENNLERAISKNSADVSGTISVGIHVERAHLLFPALYREYHRKYPNVRVTLISEQTPQLLQDLESGKLDMMLGLDIPPQTGYRKDMILEEPVYLFATEKLLQQYLPDRVPGQPWIDADSLSRLPLTCTSFTCAVTRHMGAFLTEKNVRANYVCEIGDYLTQLLLCQNHETAFFCPESFLIEHNFITSQQGDPNERVQPLIIRGLSSKIRVDIISGENRYLPGYAADFRDMLIRQYRDRIGELRAHRDALI</sequence>
<organism evidence="6 7">
    <name type="scientific">[Clostridium] aminophilum</name>
    <dbReference type="NCBI Taxonomy" id="1526"/>
    <lineage>
        <taxon>Bacteria</taxon>
        <taxon>Bacillati</taxon>
        <taxon>Bacillota</taxon>
        <taxon>Clostridia</taxon>
        <taxon>Lachnospirales</taxon>
        <taxon>Lachnospiraceae</taxon>
    </lineage>
</organism>
<dbReference type="Pfam" id="PF03466">
    <property type="entry name" value="LysR_substrate"/>
    <property type="match status" value="1"/>
</dbReference>
<evidence type="ECO:0000313" key="7">
    <source>
        <dbReference type="Proteomes" id="UP000199820"/>
    </source>
</evidence>